<accession>D7B4T7</accession>
<dbReference type="KEGG" id="nda:Ndas_1698"/>
<dbReference type="SMART" id="SM00347">
    <property type="entry name" value="HTH_MARR"/>
    <property type="match status" value="1"/>
</dbReference>
<reference evidence="2 3" key="1">
    <citation type="journal article" date="2010" name="Stand. Genomic Sci.">
        <title>Complete genome sequence of Nocardiopsis dassonvillei type strain (IMRU 509).</title>
        <authorList>
            <person name="Sun H."/>
            <person name="Lapidus A."/>
            <person name="Nolan M."/>
            <person name="Lucas S."/>
            <person name="Del Rio T.G."/>
            <person name="Tice H."/>
            <person name="Cheng J.F."/>
            <person name="Tapia R."/>
            <person name="Han C."/>
            <person name="Goodwin L."/>
            <person name="Pitluck S."/>
            <person name="Pagani I."/>
            <person name="Ivanova N."/>
            <person name="Mavromatis K."/>
            <person name="Mikhailova N."/>
            <person name="Pati A."/>
            <person name="Chen A."/>
            <person name="Palaniappan K."/>
            <person name="Land M."/>
            <person name="Hauser L."/>
            <person name="Chang Y.J."/>
            <person name="Jeffries C.D."/>
            <person name="Djao O.D."/>
            <person name="Rohde M."/>
            <person name="Sikorski J."/>
            <person name="Goker M."/>
            <person name="Woyke T."/>
            <person name="Bristow J."/>
            <person name="Eisen J.A."/>
            <person name="Markowitz V."/>
            <person name="Hugenholtz P."/>
            <person name="Kyrpides N.C."/>
            <person name="Klenk H.P."/>
        </authorList>
    </citation>
    <scope>NUCLEOTIDE SEQUENCE [LARGE SCALE GENOMIC DNA]</scope>
    <source>
        <strain evidence="3">ATCC 23218 / DSM 43111 / CIP 107115 / JCM 7437 / KCTC 9190 / NBRC 14626 / NCTC 10488 / NRRL B-5397 / IMRU 509</strain>
    </source>
</reference>
<dbReference type="PANTHER" id="PTHR33164">
    <property type="entry name" value="TRANSCRIPTIONAL REGULATOR, MARR FAMILY"/>
    <property type="match status" value="1"/>
</dbReference>
<name>D7B4T7_NOCDD</name>
<evidence type="ECO:0000313" key="3">
    <source>
        <dbReference type="Proteomes" id="UP000002219"/>
    </source>
</evidence>
<dbReference type="Proteomes" id="UP000002219">
    <property type="component" value="Chromosome 1"/>
</dbReference>
<sequence length="161" mass="17836">MAAMRQQATEQGEHERERIVREIQTLNGMMEETVMAALLQNLLSMDLTIQQLRVLMVLVTTKEGATGRGLSESFGVSMASMSGVLDRLVAHGVAERSADPDDQRVRRLRATPLGASVVRRLMVARPFRDDILMGLPMEDLRALEQGFRAVSKEISRLGATD</sequence>
<dbReference type="InterPro" id="IPR036388">
    <property type="entry name" value="WH-like_DNA-bd_sf"/>
</dbReference>
<dbReference type="InterPro" id="IPR000835">
    <property type="entry name" value="HTH_MarR-typ"/>
</dbReference>
<dbReference type="InterPro" id="IPR039422">
    <property type="entry name" value="MarR/SlyA-like"/>
</dbReference>
<dbReference type="PANTHER" id="PTHR33164:SF43">
    <property type="entry name" value="HTH-TYPE TRANSCRIPTIONAL REPRESSOR YETL"/>
    <property type="match status" value="1"/>
</dbReference>
<proteinExistence type="predicted"/>
<organism evidence="2 3">
    <name type="scientific">Nocardiopsis dassonvillei (strain ATCC 23218 / DSM 43111 / CIP 107115 / JCM 7437 / KCTC 9190 / NBRC 14626 / NCTC 10488 / NRRL B-5397 / IMRU 509)</name>
    <name type="common">Actinomadura dassonvillei</name>
    <dbReference type="NCBI Taxonomy" id="446468"/>
    <lineage>
        <taxon>Bacteria</taxon>
        <taxon>Bacillati</taxon>
        <taxon>Actinomycetota</taxon>
        <taxon>Actinomycetes</taxon>
        <taxon>Streptosporangiales</taxon>
        <taxon>Nocardiopsidaceae</taxon>
        <taxon>Nocardiopsis</taxon>
    </lineage>
</organism>
<dbReference type="Pfam" id="PF12802">
    <property type="entry name" value="MarR_2"/>
    <property type="match status" value="1"/>
</dbReference>
<dbReference type="PROSITE" id="PS50995">
    <property type="entry name" value="HTH_MARR_2"/>
    <property type="match status" value="1"/>
</dbReference>
<dbReference type="Gene3D" id="1.10.10.10">
    <property type="entry name" value="Winged helix-like DNA-binding domain superfamily/Winged helix DNA-binding domain"/>
    <property type="match status" value="1"/>
</dbReference>
<feature type="domain" description="HTH marR-type" evidence="1">
    <location>
        <begin position="16"/>
        <end position="152"/>
    </location>
</feature>
<dbReference type="AlphaFoldDB" id="D7B4T7"/>
<dbReference type="InterPro" id="IPR036390">
    <property type="entry name" value="WH_DNA-bd_sf"/>
</dbReference>
<protein>
    <submittedName>
        <fullName evidence="2">Transcriptional regulator, MarR family</fullName>
    </submittedName>
</protein>
<dbReference type="SUPFAM" id="SSF46785">
    <property type="entry name" value="Winged helix' DNA-binding domain"/>
    <property type="match status" value="1"/>
</dbReference>
<evidence type="ECO:0000259" key="1">
    <source>
        <dbReference type="PROSITE" id="PS50995"/>
    </source>
</evidence>
<keyword evidence="3" id="KW-1185">Reference proteome</keyword>
<dbReference type="HOGENOM" id="CLU_083287_27_4_11"/>
<dbReference type="EMBL" id="CP002040">
    <property type="protein sequence ID" value="ADH67127.1"/>
    <property type="molecule type" value="Genomic_DNA"/>
</dbReference>
<dbReference type="eggNOG" id="COG1846">
    <property type="taxonomic scope" value="Bacteria"/>
</dbReference>
<dbReference type="GO" id="GO:0003700">
    <property type="term" value="F:DNA-binding transcription factor activity"/>
    <property type="evidence" value="ECO:0007669"/>
    <property type="project" value="InterPro"/>
</dbReference>
<gene>
    <name evidence="2" type="ordered locus">Ndas_1698</name>
</gene>
<evidence type="ECO:0000313" key="2">
    <source>
        <dbReference type="EMBL" id="ADH67127.1"/>
    </source>
</evidence>
<dbReference type="GO" id="GO:0006950">
    <property type="term" value="P:response to stress"/>
    <property type="evidence" value="ECO:0007669"/>
    <property type="project" value="TreeGrafter"/>
</dbReference>